<keyword evidence="7" id="KW-0378">Hydrolase</keyword>
<dbReference type="Pfam" id="PF01979">
    <property type="entry name" value="Amidohydro_1"/>
    <property type="match status" value="1"/>
</dbReference>
<comment type="cofactor">
    <cofactor evidence="1">
        <name>Zn(2+)</name>
        <dbReference type="ChEBI" id="CHEBI:29105"/>
    </cofactor>
</comment>
<proteinExistence type="inferred from homology"/>
<comment type="subunit">
    <text evidence="4">Homotetramer.</text>
</comment>
<sequence>MDLLFLSKRIYLGTEENFINGGIIVSEDGIIRKVMRTPQEVNSYLYNTESQAVFDFENMVLMPGLIDVNVHINEPGRKDWEGFLNATKAAAAGGFTTIIDRPTNAVPPTTTLAGLRAKTSTARGKIFVDVGFWGGLIPDNLQELSSLLSAGVMGLQCSLSHTAEPVNKEFPAITTGQLHDILCKLDDNVVIAVHAESALQQPVAANENEPKRYESFLRTRPSQMEINAVQAITELALKHKKKHFHLLNLSSNEVLSLIKDCKDKGAQLTAETCPHYLSLAAEDIEDCRTEFKTQPPIRSKMNQPALWEAIRTGCLDLIASDHSPATAGPKCLTYGRTRGNFLNAWPGISSLQLGLSIIWTHCQRYGLGMQHIYKSMCENPALLCGLERFKGKIAEGYDADFCIWNPDEEFQVSPDMLQSSIKVKIYNEKNVYNFDFQIILLSFSVHTIYKSTFAWSCACYRSTWITCLSAIREFRPTFGENFIA</sequence>
<dbReference type="GO" id="GO:0008270">
    <property type="term" value="F:zinc ion binding"/>
    <property type="evidence" value="ECO:0007669"/>
    <property type="project" value="InterPro"/>
</dbReference>
<feature type="domain" description="Amidohydrolase-related" evidence="9">
    <location>
        <begin position="60"/>
        <end position="408"/>
    </location>
</feature>
<keyword evidence="10" id="KW-1185">Reference proteome</keyword>
<dbReference type="SUPFAM" id="SSF51338">
    <property type="entry name" value="Composite domain of metallo-dependent hydrolases"/>
    <property type="match status" value="1"/>
</dbReference>
<dbReference type="Gene3D" id="3.20.20.140">
    <property type="entry name" value="Metal-dependent hydrolases"/>
    <property type="match status" value="1"/>
</dbReference>
<accession>A0A9C6DRC7</accession>
<evidence type="ECO:0000256" key="6">
    <source>
        <dbReference type="ARBA" id="ARBA00022723"/>
    </source>
</evidence>
<dbReference type="EC" id="3.5.2.5" evidence="5"/>
<dbReference type="GO" id="GO:0005737">
    <property type="term" value="C:cytoplasm"/>
    <property type="evidence" value="ECO:0007669"/>
    <property type="project" value="TreeGrafter"/>
</dbReference>
<dbReference type="GO" id="GO:0004038">
    <property type="term" value="F:allantoinase activity"/>
    <property type="evidence" value="ECO:0007669"/>
    <property type="project" value="UniProtKB-EC"/>
</dbReference>
<comment type="similarity">
    <text evidence="3">Belongs to the metallo-dependent hydrolases superfamily. Allantoinase family.</text>
</comment>
<dbReference type="GO" id="GO:0000256">
    <property type="term" value="P:allantoin catabolic process"/>
    <property type="evidence" value="ECO:0007669"/>
    <property type="project" value="InterPro"/>
</dbReference>
<evidence type="ECO:0000256" key="7">
    <source>
        <dbReference type="ARBA" id="ARBA00022801"/>
    </source>
</evidence>
<dbReference type="KEGG" id="gfs:119644811"/>
<dbReference type="GO" id="GO:0006145">
    <property type="term" value="P:purine nucleobase catabolic process"/>
    <property type="evidence" value="ECO:0007669"/>
    <property type="project" value="TreeGrafter"/>
</dbReference>
<dbReference type="PANTHER" id="PTHR43668:SF2">
    <property type="entry name" value="ALLANTOINASE"/>
    <property type="match status" value="1"/>
</dbReference>
<evidence type="ECO:0000256" key="8">
    <source>
        <dbReference type="ARBA" id="ARBA00022833"/>
    </source>
</evidence>
<evidence type="ECO:0000256" key="3">
    <source>
        <dbReference type="ARBA" id="ARBA00010368"/>
    </source>
</evidence>
<evidence type="ECO:0000259" key="9">
    <source>
        <dbReference type="Pfam" id="PF01979"/>
    </source>
</evidence>
<protein>
    <recommendedName>
        <fullName evidence="5">allantoinase</fullName>
        <ecNumber evidence="5">3.5.2.5</ecNumber>
    </recommendedName>
</protein>
<reference evidence="11" key="1">
    <citation type="submission" date="2025-08" db="UniProtKB">
        <authorList>
            <consortium name="RefSeq"/>
        </authorList>
    </citation>
    <scope>IDENTIFICATION</scope>
    <source>
        <tissue evidence="11">Whole body pupa</tissue>
    </source>
</reference>
<dbReference type="RefSeq" id="XP_037900481.1">
    <property type="nucleotide sequence ID" value="XM_038044553.1"/>
</dbReference>
<dbReference type="SUPFAM" id="SSF51556">
    <property type="entry name" value="Metallo-dependent hydrolases"/>
    <property type="match status" value="1"/>
</dbReference>
<keyword evidence="8" id="KW-0862">Zinc</keyword>
<evidence type="ECO:0000256" key="2">
    <source>
        <dbReference type="ARBA" id="ARBA00004968"/>
    </source>
</evidence>
<dbReference type="NCBIfam" id="TIGR03178">
    <property type="entry name" value="allantoinase"/>
    <property type="match status" value="1"/>
</dbReference>
<comment type="pathway">
    <text evidence="2">Nitrogen metabolism; (S)-allantoin degradation; allantoate from (S)-allantoin: step 1/1.</text>
</comment>
<dbReference type="AlphaFoldDB" id="A0A9C6DRC7"/>
<dbReference type="InterPro" id="IPR032466">
    <property type="entry name" value="Metal_Hydrolase"/>
</dbReference>
<evidence type="ECO:0000256" key="1">
    <source>
        <dbReference type="ARBA" id="ARBA00001947"/>
    </source>
</evidence>
<dbReference type="InterPro" id="IPR017593">
    <property type="entry name" value="Allantoinase"/>
</dbReference>
<evidence type="ECO:0000256" key="4">
    <source>
        <dbReference type="ARBA" id="ARBA00011881"/>
    </source>
</evidence>
<dbReference type="InterPro" id="IPR050138">
    <property type="entry name" value="DHOase/Allantoinase_Hydrolase"/>
</dbReference>
<gene>
    <name evidence="11" type="primary">LOC119644811</name>
</gene>
<evidence type="ECO:0000256" key="5">
    <source>
        <dbReference type="ARBA" id="ARBA00012863"/>
    </source>
</evidence>
<dbReference type="PANTHER" id="PTHR43668">
    <property type="entry name" value="ALLANTOINASE"/>
    <property type="match status" value="1"/>
</dbReference>
<evidence type="ECO:0000313" key="10">
    <source>
        <dbReference type="Proteomes" id="UP000092443"/>
    </source>
</evidence>
<dbReference type="GO" id="GO:0050897">
    <property type="term" value="F:cobalt ion binding"/>
    <property type="evidence" value="ECO:0007669"/>
    <property type="project" value="InterPro"/>
</dbReference>
<dbReference type="GeneID" id="119644811"/>
<organism evidence="10 11">
    <name type="scientific">Glossina fuscipes</name>
    <dbReference type="NCBI Taxonomy" id="7396"/>
    <lineage>
        <taxon>Eukaryota</taxon>
        <taxon>Metazoa</taxon>
        <taxon>Ecdysozoa</taxon>
        <taxon>Arthropoda</taxon>
        <taxon>Hexapoda</taxon>
        <taxon>Insecta</taxon>
        <taxon>Pterygota</taxon>
        <taxon>Neoptera</taxon>
        <taxon>Endopterygota</taxon>
        <taxon>Diptera</taxon>
        <taxon>Brachycera</taxon>
        <taxon>Muscomorpha</taxon>
        <taxon>Hippoboscoidea</taxon>
        <taxon>Glossinidae</taxon>
        <taxon>Glossina</taxon>
    </lineage>
</organism>
<dbReference type="InterPro" id="IPR011059">
    <property type="entry name" value="Metal-dep_hydrolase_composite"/>
</dbReference>
<dbReference type="Proteomes" id="UP000092443">
    <property type="component" value="Unplaced"/>
</dbReference>
<name>A0A9C6DRC7_9MUSC</name>
<dbReference type="InterPro" id="IPR006680">
    <property type="entry name" value="Amidohydro-rel"/>
</dbReference>
<keyword evidence="6" id="KW-0479">Metal-binding</keyword>
<evidence type="ECO:0000313" key="11">
    <source>
        <dbReference type="RefSeq" id="XP_037900481.1"/>
    </source>
</evidence>